<reference evidence="1 2" key="1">
    <citation type="journal article" date="2016" name="Nat. Commun.">
        <title>Extremotolerant tardigrade genome and improved radiotolerance of human cultured cells by tardigrade-unique protein.</title>
        <authorList>
            <person name="Hashimoto T."/>
            <person name="Horikawa D.D."/>
            <person name="Saito Y."/>
            <person name="Kuwahara H."/>
            <person name="Kozuka-Hata H."/>
            <person name="Shin-I T."/>
            <person name="Minakuchi Y."/>
            <person name="Ohishi K."/>
            <person name="Motoyama A."/>
            <person name="Aizu T."/>
            <person name="Enomoto A."/>
            <person name="Kondo K."/>
            <person name="Tanaka S."/>
            <person name="Hara Y."/>
            <person name="Koshikawa S."/>
            <person name="Sagara H."/>
            <person name="Miura T."/>
            <person name="Yokobori S."/>
            <person name="Miyagawa K."/>
            <person name="Suzuki Y."/>
            <person name="Kubo T."/>
            <person name="Oyama M."/>
            <person name="Kohara Y."/>
            <person name="Fujiyama A."/>
            <person name="Arakawa K."/>
            <person name="Katayama T."/>
            <person name="Toyoda A."/>
            <person name="Kunieda T."/>
        </authorList>
    </citation>
    <scope>NUCLEOTIDE SEQUENCE [LARGE SCALE GENOMIC DNA]</scope>
    <source>
        <strain evidence="1 2">YOKOZUNA-1</strain>
    </source>
</reference>
<evidence type="ECO:0000313" key="2">
    <source>
        <dbReference type="Proteomes" id="UP000186922"/>
    </source>
</evidence>
<proteinExistence type="predicted"/>
<protein>
    <submittedName>
        <fullName evidence="1">Uncharacterized protein</fullName>
    </submittedName>
</protein>
<dbReference type="OrthoDB" id="2414509at2759"/>
<dbReference type="AlphaFoldDB" id="A0A1D1VFZ5"/>
<name>A0A1D1VFZ5_RAMVA</name>
<keyword evidence="2" id="KW-1185">Reference proteome</keyword>
<dbReference type="EMBL" id="BDGG01000006">
    <property type="protein sequence ID" value="GAV00542.1"/>
    <property type="molecule type" value="Genomic_DNA"/>
</dbReference>
<gene>
    <name evidence="1" type="primary">RvY_11374-1</name>
    <name evidence="1" type="synonym">RvY_11374.1</name>
    <name evidence="1" type="ORF">RvY_11374</name>
</gene>
<accession>A0A1D1VFZ5</accession>
<sequence>MAVLRSIVDYSNANGIDNVSVDSVKSKLTSFGSCYRDPCALFGTTGEGVTEDDIQQKIITLKAMFRLKLSKQINSLTMLFYCLVTLVKQKPGHACQAIK</sequence>
<evidence type="ECO:0000313" key="1">
    <source>
        <dbReference type="EMBL" id="GAV00542.1"/>
    </source>
</evidence>
<dbReference type="Proteomes" id="UP000186922">
    <property type="component" value="Unassembled WGS sequence"/>
</dbReference>
<comment type="caution">
    <text evidence="1">The sequence shown here is derived from an EMBL/GenBank/DDBJ whole genome shotgun (WGS) entry which is preliminary data.</text>
</comment>
<organism evidence="1 2">
    <name type="scientific">Ramazzottius varieornatus</name>
    <name type="common">Water bear</name>
    <name type="synonym">Tardigrade</name>
    <dbReference type="NCBI Taxonomy" id="947166"/>
    <lineage>
        <taxon>Eukaryota</taxon>
        <taxon>Metazoa</taxon>
        <taxon>Ecdysozoa</taxon>
        <taxon>Tardigrada</taxon>
        <taxon>Eutardigrada</taxon>
        <taxon>Parachela</taxon>
        <taxon>Hypsibioidea</taxon>
        <taxon>Ramazzottiidae</taxon>
        <taxon>Ramazzottius</taxon>
    </lineage>
</organism>